<proteinExistence type="inferred from homology"/>
<evidence type="ECO:0000256" key="1">
    <source>
        <dbReference type="ARBA" id="ARBA00004651"/>
    </source>
</evidence>
<dbReference type="PANTHER" id="PTHR43663">
    <property type="entry name" value="CHROMATE TRANSPORT PROTEIN-RELATED"/>
    <property type="match status" value="1"/>
</dbReference>
<dbReference type="AlphaFoldDB" id="A0A9J6P1D9"/>
<evidence type="ECO:0000256" key="3">
    <source>
        <dbReference type="ARBA" id="ARBA00022475"/>
    </source>
</evidence>
<dbReference type="GO" id="GO:0015109">
    <property type="term" value="F:chromate transmembrane transporter activity"/>
    <property type="evidence" value="ECO:0007669"/>
    <property type="project" value="InterPro"/>
</dbReference>
<keyword evidence="5 7" id="KW-1133">Transmembrane helix</keyword>
<feature type="transmembrane region" description="Helical" evidence="7">
    <location>
        <begin position="85"/>
        <end position="106"/>
    </location>
</feature>
<evidence type="ECO:0000256" key="2">
    <source>
        <dbReference type="ARBA" id="ARBA00005262"/>
    </source>
</evidence>
<dbReference type="EMBL" id="JAGSOJ010000001">
    <property type="protein sequence ID" value="MCM1989264.1"/>
    <property type="molecule type" value="Genomic_DNA"/>
</dbReference>
<dbReference type="InterPro" id="IPR003370">
    <property type="entry name" value="Chromate_transpt"/>
</dbReference>
<reference evidence="8" key="2">
    <citation type="submission" date="2021-04" db="EMBL/GenBank/DDBJ databases">
        <authorList>
            <person name="Dong X."/>
        </authorList>
    </citation>
    <scope>NUCLEOTIDE SEQUENCE</scope>
    <source>
        <strain evidence="8">ZWT</strain>
    </source>
</reference>
<feature type="transmembrane region" description="Helical" evidence="7">
    <location>
        <begin position="112"/>
        <end position="132"/>
    </location>
</feature>
<organism evidence="8 9">
    <name type="scientific">Oceanirhabdus seepicola</name>
    <dbReference type="NCBI Taxonomy" id="2828781"/>
    <lineage>
        <taxon>Bacteria</taxon>
        <taxon>Bacillati</taxon>
        <taxon>Bacillota</taxon>
        <taxon>Clostridia</taxon>
        <taxon>Eubacteriales</taxon>
        <taxon>Clostridiaceae</taxon>
        <taxon>Oceanirhabdus</taxon>
    </lineage>
</organism>
<comment type="caution">
    <text evidence="8">The sequence shown here is derived from an EMBL/GenBank/DDBJ whole genome shotgun (WGS) entry which is preliminary data.</text>
</comment>
<sequence length="184" mass="19573">MKNKRPLLLDIYITFLKIGAFSFGGGYAMIPLIEREVVVNKKWIDKEKIVDIFAVVESLPGAVALNSSAFVGYTIAGIQGAIAAMLGNLTPSVIIVLLLSILISSVGSNPSISAVFNGIRPAIVGLIAYAAYRIGRAAIKDYITVIIMIIAFIGAVFLKIAPIPLIVFGAISGIIVKKIQSKKL</sequence>
<dbReference type="InterPro" id="IPR052518">
    <property type="entry name" value="CHR_Transporter"/>
</dbReference>
<keyword evidence="9" id="KW-1185">Reference proteome</keyword>
<gene>
    <name evidence="8" type="ORF">KDK92_05880</name>
</gene>
<reference evidence="8" key="1">
    <citation type="journal article" date="2021" name="mSystems">
        <title>Bacteria and Archaea Synergistically Convert Glycine Betaine to Biogenic Methane in the Formosa Cold Seep of the South China Sea.</title>
        <authorList>
            <person name="Li L."/>
            <person name="Zhang W."/>
            <person name="Zhang S."/>
            <person name="Song L."/>
            <person name="Sun Q."/>
            <person name="Zhang H."/>
            <person name="Xiang H."/>
            <person name="Dong X."/>
        </authorList>
    </citation>
    <scope>NUCLEOTIDE SEQUENCE</scope>
    <source>
        <strain evidence="8">ZWT</strain>
    </source>
</reference>
<feature type="transmembrane region" description="Helical" evidence="7">
    <location>
        <begin position="50"/>
        <end position="73"/>
    </location>
</feature>
<comment type="subcellular location">
    <subcellularLocation>
        <location evidence="1">Cell membrane</location>
        <topology evidence="1">Multi-pass membrane protein</topology>
    </subcellularLocation>
</comment>
<dbReference type="Pfam" id="PF02417">
    <property type="entry name" value="Chromate_transp"/>
    <property type="match status" value="1"/>
</dbReference>
<name>A0A9J6P1D9_9CLOT</name>
<keyword evidence="3" id="KW-1003">Cell membrane</keyword>
<evidence type="ECO:0000313" key="8">
    <source>
        <dbReference type="EMBL" id="MCM1989264.1"/>
    </source>
</evidence>
<dbReference type="RefSeq" id="WP_250858249.1">
    <property type="nucleotide sequence ID" value="NZ_JAGSOJ010000001.1"/>
</dbReference>
<feature type="transmembrane region" description="Helical" evidence="7">
    <location>
        <begin position="139"/>
        <end position="157"/>
    </location>
</feature>
<comment type="similarity">
    <text evidence="2">Belongs to the chromate ion transporter (CHR) (TC 2.A.51) family.</text>
</comment>
<dbReference type="Proteomes" id="UP001056429">
    <property type="component" value="Unassembled WGS sequence"/>
</dbReference>
<keyword evidence="4 7" id="KW-0812">Transmembrane</keyword>
<evidence type="ECO:0000256" key="6">
    <source>
        <dbReference type="ARBA" id="ARBA00023136"/>
    </source>
</evidence>
<evidence type="ECO:0000256" key="5">
    <source>
        <dbReference type="ARBA" id="ARBA00022989"/>
    </source>
</evidence>
<evidence type="ECO:0000313" key="9">
    <source>
        <dbReference type="Proteomes" id="UP001056429"/>
    </source>
</evidence>
<evidence type="ECO:0000256" key="7">
    <source>
        <dbReference type="SAM" id="Phobius"/>
    </source>
</evidence>
<evidence type="ECO:0000256" key="4">
    <source>
        <dbReference type="ARBA" id="ARBA00022692"/>
    </source>
</evidence>
<feature type="transmembrane region" description="Helical" evidence="7">
    <location>
        <begin position="7"/>
        <end position="30"/>
    </location>
</feature>
<dbReference type="PANTHER" id="PTHR43663:SF2">
    <property type="entry name" value="CHROMATE TRANSPORT PROTEIN-RELATED"/>
    <property type="match status" value="1"/>
</dbReference>
<keyword evidence="6 7" id="KW-0472">Membrane</keyword>
<dbReference type="GO" id="GO:0005886">
    <property type="term" value="C:plasma membrane"/>
    <property type="evidence" value="ECO:0007669"/>
    <property type="project" value="UniProtKB-SubCell"/>
</dbReference>
<accession>A0A9J6P1D9</accession>
<protein>
    <submittedName>
        <fullName evidence="8">Chromate transporter</fullName>
    </submittedName>
</protein>